<comment type="caution">
    <text evidence="1">The sequence shown here is derived from an EMBL/GenBank/DDBJ whole genome shotgun (WGS) entry which is preliminary data.</text>
</comment>
<dbReference type="Proteomes" id="UP000321868">
    <property type="component" value="Unassembled WGS sequence"/>
</dbReference>
<reference evidence="1 2" key="1">
    <citation type="submission" date="2019-07" db="EMBL/GenBank/DDBJ databases">
        <title>Whole genome shotgun sequence of Streptococcus oligofermentans NBRC 106105.</title>
        <authorList>
            <person name="Hosoyama A."/>
            <person name="Uohara A."/>
            <person name="Ohji S."/>
            <person name="Ichikawa N."/>
        </authorList>
    </citation>
    <scope>NUCLEOTIDE SEQUENCE [LARGE SCALE GENOMIC DNA]</scope>
    <source>
        <strain evidence="1 2">NBRC 106105</strain>
    </source>
</reference>
<dbReference type="EMBL" id="BJYQ01000050">
    <property type="protein sequence ID" value="GEN96827.1"/>
    <property type="molecule type" value="Genomic_DNA"/>
</dbReference>
<accession>A0A512AAW8</accession>
<dbReference type="AlphaFoldDB" id="A0A512AAW8"/>
<gene>
    <name evidence="1" type="ORF">SOL01_07010</name>
</gene>
<evidence type="ECO:0000313" key="2">
    <source>
        <dbReference type="Proteomes" id="UP000321868"/>
    </source>
</evidence>
<organism evidence="1 2">
    <name type="scientific">Streptococcus cristatus</name>
    <dbReference type="NCBI Taxonomy" id="45634"/>
    <lineage>
        <taxon>Bacteria</taxon>
        <taxon>Bacillati</taxon>
        <taxon>Bacillota</taxon>
        <taxon>Bacilli</taxon>
        <taxon>Lactobacillales</taxon>
        <taxon>Streptococcaceae</taxon>
        <taxon>Streptococcus</taxon>
    </lineage>
</organism>
<name>A0A512AAW8_STRCR</name>
<protein>
    <submittedName>
        <fullName evidence="1">Uncharacterized protein</fullName>
    </submittedName>
</protein>
<proteinExistence type="predicted"/>
<sequence>MLSCFTPGLSLTDTEDISPNGNSERWKNGLKQWRREDEPRMNQGNLSKIGFWDIKKGSILDVEIRRASINKRLRDTGLQ</sequence>
<evidence type="ECO:0000313" key="1">
    <source>
        <dbReference type="EMBL" id="GEN96827.1"/>
    </source>
</evidence>